<organism evidence="1 2">
    <name type="scientific">Mycena albidolilacea</name>
    <dbReference type="NCBI Taxonomy" id="1033008"/>
    <lineage>
        <taxon>Eukaryota</taxon>
        <taxon>Fungi</taxon>
        <taxon>Dikarya</taxon>
        <taxon>Basidiomycota</taxon>
        <taxon>Agaricomycotina</taxon>
        <taxon>Agaricomycetes</taxon>
        <taxon>Agaricomycetidae</taxon>
        <taxon>Agaricales</taxon>
        <taxon>Marasmiineae</taxon>
        <taxon>Mycenaceae</taxon>
        <taxon>Mycena</taxon>
    </lineage>
</organism>
<comment type="caution">
    <text evidence="1">The sequence shown here is derived from an EMBL/GenBank/DDBJ whole genome shotgun (WGS) entry which is preliminary data.</text>
</comment>
<protein>
    <submittedName>
        <fullName evidence="1">Uncharacterized protein</fullName>
    </submittedName>
</protein>
<keyword evidence="2" id="KW-1185">Reference proteome</keyword>
<proteinExistence type="predicted"/>
<gene>
    <name evidence="1" type="ORF">DFH08DRAFT_719879</name>
</gene>
<dbReference type="EMBL" id="JARIHO010000086">
    <property type="protein sequence ID" value="KAJ7307871.1"/>
    <property type="molecule type" value="Genomic_DNA"/>
</dbReference>
<sequence length="115" mass="12827">MDPTWRIEPISTTRLVWGDKRMGKTHACQTCGVLLLTGETSGFCCGPKGARFNDVKPLPPLPPEFETFINDHHISQSSRILKLVLSFASLETTHPFPEIPGPPSFIAIQGRVYHR</sequence>
<dbReference type="Proteomes" id="UP001218218">
    <property type="component" value="Unassembled WGS sequence"/>
</dbReference>
<feature type="non-terminal residue" evidence="1">
    <location>
        <position position="115"/>
    </location>
</feature>
<evidence type="ECO:0000313" key="1">
    <source>
        <dbReference type="EMBL" id="KAJ7307871.1"/>
    </source>
</evidence>
<dbReference type="AlphaFoldDB" id="A0AAD6Z5G8"/>
<name>A0AAD6Z5G8_9AGAR</name>
<reference evidence="1" key="1">
    <citation type="submission" date="2023-03" db="EMBL/GenBank/DDBJ databases">
        <title>Massive genome expansion in bonnet fungi (Mycena s.s.) driven by repeated elements and novel gene families across ecological guilds.</title>
        <authorList>
            <consortium name="Lawrence Berkeley National Laboratory"/>
            <person name="Harder C.B."/>
            <person name="Miyauchi S."/>
            <person name="Viragh M."/>
            <person name="Kuo A."/>
            <person name="Thoen E."/>
            <person name="Andreopoulos B."/>
            <person name="Lu D."/>
            <person name="Skrede I."/>
            <person name="Drula E."/>
            <person name="Henrissat B."/>
            <person name="Morin E."/>
            <person name="Kohler A."/>
            <person name="Barry K."/>
            <person name="LaButti K."/>
            <person name="Morin E."/>
            <person name="Salamov A."/>
            <person name="Lipzen A."/>
            <person name="Mereny Z."/>
            <person name="Hegedus B."/>
            <person name="Baldrian P."/>
            <person name="Stursova M."/>
            <person name="Weitz H."/>
            <person name="Taylor A."/>
            <person name="Grigoriev I.V."/>
            <person name="Nagy L.G."/>
            <person name="Martin F."/>
            <person name="Kauserud H."/>
        </authorList>
    </citation>
    <scope>NUCLEOTIDE SEQUENCE</scope>
    <source>
        <strain evidence="1">CBHHK002</strain>
    </source>
</reference>
<accession>A0AAD6Z5G8</accession>
<evidence type="ECO:0000313" key="2">
    <source>
        <dbReference type="Proteomes" id="UP001218218"/>
    </source>
</evidence>